<feature type="non-terminal residue" evidence="1">
    <location>
        <position position="1"/>
    </location>
</feature>
<dbReference type="EMBL" id="JACHJV010000002">
    <property type="protein sequence ID" value="MBB4927498.1"/>
    <property type="molecule type" value="Genomic_DNA"/>
</dbReference>
<sequence>DRATARDWLRSLVDQGRYVEDVYGG</sequence>
<keyword evidence="2" id="KW-1185">Reference proteome</keyword>
<accession>A0A7W7R8Q5</accession>
<protein>
    <submittedName>
        <fullName evidence="1">Sulfite reductase alpha subunit-like flavoprotein</fullName>
    </submittedName>
</protein>
<dbReference type="AlphaFoldDB" id="A0A7W7R8Q5"/>
<evidence type="ECO:0000313" key="2">
    <source>
        <dbReference type="Proteomes" id="UP000540506"/>
    </source>
</evidence>
<dbReference type="Proteomes" id="UP000540506">
    <property type="component" value="Unassembled WGS sequence"/>
</dbReference>
<proteinExistence type="predicted"/>
<evidence type="ECO:0000313" key="1">
    <source>
        <dbReference type="EMBL" id="MBB4927498.1"/>
    </source>
</evidence>
<comment type="caution">
    <text evidence="1">The sequence shown here is derived from an EMBL/GenBank/DDBJ whole genome shotgun (WGS) entry which is preliminary data.</text>
</comment>
<reference evidence="1 2" key="1">
    <citation type="submission" date="2020-08" db="EMBL/GenBank/DDBJ databases">
        <title>Sequencing the genomes of 1000 actinobacteria strains.</title>
        <authorList>
            <person name="Klenk H.-P."/>
        </authorList>
    </citation>
    <scope>NUCLEOTIDE SEQUENCE [LARGE SCALE GENOMIC DNA]</scope>
    <source>
        <strain evidence="1 2">DSM 41654</strain>
    </source>
</reference>
<organism evidence="1 2">
    <name type="scientific">Kitasatospora kifunensis</name>
    <name type="common">Streptomyces kifunensis</name>
    <dbReference type="NCBI Taxonomy" id="58351"/>
    <lineage>
        <taxon>Bacteria</taxon>
        <taxon>Bacillati</taxon>
        <taxon>Actinomycetota</taxon>
        <taxon>Actinomycetes</taxon>
        <taxon>Kitasatosporales</taxon>
        <taxon>Streptomycetaceae</taxon>
        <taxon>Kitasatospora</taxon>
    </lineage>
</organism>
<gene>
    <name evidence="1" type="ORF">FHR34_006593</name>
</gene>
<name>A0A7W7R8Q5_KITKI</name>